<sequence length="84" mass="8660">MTGWSAIAWLRINLSLSALGAEVPPDGSRDETHKPAGARAVGSSTNQQGIAEARATAHVAKEATSVKVNGPAPRSKQLTESPQA</sequence>
<keyword evidence="2" id="KW-0732">Signal</keyword>
<protein>
    <recommendedName>
        <fullName evidence="5">Secreted protein</fullName>
    </recommendedName>
</protein>
<dbReference type="AlphaFoldDB" id="A0A2P5IAP3"/>
<evidence type="ECO:0008006" key="5">
    <source>
        <dbReference type="Google" id="ProtNLM"/>
    </source>
</evidence>
<evidence type="ECO:0000256" key="2">
    <source>
        <dbReference type="SAM" id="SignalP"/>
    </source>
</evidence>
<dbReference type="Proteomes" id="UP000094444">
    <property type="component" value="Unassembled WGS sequence"/>
</dbReference>
<proteinExistence type="predicted"/>
<evidence type="ECO:0000256" key="1">
    <source>
        <dbReference type="SAM" id="MobiDB-lite"/>
    </source>
</evidence>
<evidence type="ECO:0000313" key="3">
    <source>
        <dbReference type="EMBL" id="POS79587.1"/>
    </source>
</evidence>
<feature type="signal peptide" evidence="2">
    <location>
        <begin position="1"/>
        <end position="20"/>
    </location>
</feature>
<keyword evidence="4" id="KW-1185">Reference proteome</keyword>
<feature type="chain" id="PRO_5015181113" description="Secreted protein" evidence="2">
    <location>
        <begin position="21"/>
        <end position="84"/>
    </location>
</feature>
<comment type="caution">
    <text evidence="3">The sequence shown here is derived from an EMBL/GenBank/DDBJ whole genome shotgun (WGS) entry which is preliminary data.</text>
</comment>
<feature type="region of interest" description="Disordered" evidence="1">
    <location>
        <begin position="20"/>
        <end position="84"/>
    </location>
</feature>
<dbReference type="InParanoid" id="A0A2P5IAP3"/>
<reference evidence="3" key="1">
    <citation type="submission" date="2017-09" db="EMBL/GenBank/DDBJ databases">
        <title>Polyketide synthases of a Diaporthe helianthi virulent isolate.</title>
        <authorList>
            <person name="Baroncelli R."/>
        </authorList>
    </citation>
    <scope>NUCLEOTIDE SEQUENCE [LARGE SCALE GENOMIC DNA]</scope>
    <source>
        <strain evidence="3">7/96</strain>
    </source>
</reference>
<accession>A0A2P5IAP3</accession>
<evidence type="ECO:0000313" key="4">
    <source>
        <dbReference type="Proteomes" id="UP000094444"/>
    </source>
</evidence>
<dbReference type="EMBL" id="MAVT02000102">
    <property type="protein sequence ID" value="POS79587.1"/>
    <property type="molecule type" value="Genomic_DNA"/>
</dbReference>
<name>A0A2P5IAP3_DIAHE</name>
<gene>
    <name evidence="3" type="ORF">DHEL01_v202010</name>
</gene>
<organism evidence="3 4">
    <name type="scientific">Diaporthe helianthi</name>
    <dbReference type="NCBI Taxonomy" id="158607"/>
    <lineage>
        <taxon>Eukaryota</taxon>
        <taxon>Fungi</taxon>
        <taxon>Dikarya</taxon>
        <taxon>Ascomycota</taxon>
        <taxon>Pezizomycotina</taxon>
        <taxon>Sordariomycetes</taxon>
        <taxon>Sordariomycetidae</taxon>
        <taxon>Diaporthales</taxon>
        <taxon>Diaporthaceae</taxon>
        <taxon>Diaporthe</taxon>
    </lineage>
</organism>